<proteinExistence type="predicted"/>
<name>A0A645CE62_9ZZZZ</name>
<sequence>MLNNGIVYSMNVQNRQPKTEDETKILRMAETQNGVITSTQVTQAGIPRRSLTSLVHYGQLVRVERGIYTLPETWEDELYLLQLRFSRGIFSHETALYLHAMTDRTPARYTMTFPFGYNPGNVLKRGVIAKVTSEETYLLGIMTLPSQSGNSLKVYDIERTLCDMVRTRHKADIQVLNEAMRMYAGSRDKNISRLMQYAKRLRVTSKIQTYMEILL</sequence>
<dbReference type="Pfam" id="PF13338">
    <property type="entry name" value="AbiEi_4"/>
    <property type="match status" value="1"/>
</dbReference>
<protein>
    <recommendedName>
        <fullName evidence="1">AbiEi antitoxin N-terminal domain-containing protein</fullName>
    </recommendedName>
</protein>
<evidence type="ECO:0000313" key="2">
    <source>
        <dbReference type="EMBL" id="MPM75247.1"/>
    </source>
</evidence>
<feature type="domain" description="AbiEi antitoxin N-terminal" evidence="1">
    <location>
        <begin position="25"/>
        <end position="71"/>
    </location>
</feature>
<comment type="caution">
    <text evidence="2">The sequence shown here is derived from an EMBL/GenBank/DDBJ whole genome shotgun (WGS) entry which is preliminary data.</text>
</comment>
<dbReference type="AlphaFoldDB" id="A0A645CE62"/>
<gene>
    <name evidence="2" type="ORF">SDC9_122239</name>
</gene>
<dbReference type="EMBL" id="VSSQ01026499">
    <property type="protein sequence ID" value="MPM75247.1"/>
    <property type="molecule type" value="Genomic_DNA"/>
</dbReference>
<dbReference type="InterPro" id="IPR025159">
    <property type="entry name" value="AbiEi_N"/>
</dbReference>
<accession>A0A645CE62</accession>
<organism evidence="2">
    <name type="scientific">bioreactor metagenome</name>
    <dbReference type="NCBI Taxonomy" id="1076179"/>
    <lineage>
        <taxon>unclassified sequences</taxon>
        <taxon>metagenomes</taxon>
        <taxon>ecological metagenomes</taxon>
    </lineage>
</organism>
<evidence type="ECO:0000259" key="1">
    <source>
        <dbReference type="Pfam" id="PF13338"/>
    </source>
</evidence>
<reference evidence="2" key="1">
    <citation type="submission" date="2019-08" db="EMBL/GenBank/DDBJ databases">
        <authorList>
            <person name="Kucharzyk K."/>
            <person name="Murdoch R.W."/>
            <person name="Higgins S."/>
            <person name="Loffler F."/>
        </authorList>
    </citation>
    <scope>NUCLEOTIDE SEQUENCE</scope>
</reference>